<evidence type="ECO:0000256" key="6">
    <source>
        <dbReference type="ARBA" id="ARBA00023033"/>
    </source>
</evidence>
<evidence type="ECO:0000256" key="7">
    <source>
        <dbReference type="ARBA" id="ARBA00023136"/>
    </source>
</evidence>
<dbReference type="InterPro" id="IPR011566">
    <property type="entry name" value="Ubq_synth_Coq7"/>
</dbReference>
<gene>
    <name evidence="9" type="ORF">ACFFJH_11800</name>
</gene>
<keyword evidence="4" id="KW-0560">Oxidoreductase</keyword>
<accession>A0ABV6IF90</accession>
<reference evidence="9 10" key="1">
    <citation type="submission" date="2024-09" db="EMBL/GenBank/DDBJ databases">
        <authorList>
            <person name="Sun Q."/>
            <person name="Mori K."/>
        </authorList>
    </citation>
    <scope>NUCLEOTIDE SEQUENCE [LARGE SCALE GENOMIC DNA]</scope>
    <source>
        <strain evidence="9 10">CCM 8677</strain>
    </source>
</reference>
<evidence type="ECO:0000256" key="3">
    <source>
        <dbReference type="ARBA" id="ARBA00022723"/>
    </source>
</evidence>
<protein>
    <submittedName>
        <fullName evidence="9">Demethoxyubiquinone hydroxylase family protein</fullName>
    </submittedName>
</protein>
<evidence type="ECO:0000313" key="10">
    <source>
        <dbReference type="Proteomes" id="UP001589844"/>
    </source>
</evidence>
<dbReference type="SUPFAM" id="SSF47240">
    <property type="entry name" value="Ferritin-like"/>
    <property type="match status" value="1"/>
</dbReference>
<evidence type="ECO:0000256" key="2">
    <source>
        <dbReference type="ARBA" id="ARBA00022688"/>
    </source>
</evidence>
<comment type="pathway">
    <text evidence="1">Cofactor biosynthesis; ubiquinone biosynthesis.</text>
</comment>
<dbReference type="PANTHER" id="PTHR11237">
    <property type="entry name" value="COENZYME Q10 BIOSYNTHESIS PROTEIN 7"/>
    <property type="match status" value="1"/>
</dbReference>
<dbReference type="Pfam" id="PF03232">
    <property type="entry name" value="COQ7"/>
    <property type="match status" value="1"/>
</dbReference>
<evidence type="ECO:0000256" key="4">
    <source>
        <dbReference type="ARBA" id="ARBA00023002"/>
    </source>
</evidence>
<evidence type="ECO:0000256" key="1">
    <source>
        <dbReference type="ARBA" id="ARBA00004749"/>
    </source>
</evidence>
<feature type="transmembrane region" description="Helical" evidence="8">
    <location>
        <begin position="103"/>
        <end position="121"/>
    </location>
</feature>
<dbReference type="EMBL" id="JBHLXJ010000013">
    <property type="protein sequence ID" value="MFC0350495.1"/>
    <property type="molecule type" value="Genomic_DNA"/>
</dbReference>
<evidence type="ECO:0000256" key="5">
    <source>
        <dbReference type="ARBA" id="ARBA00023004"/>
    </source>
</evidence>
<keyword evidence="6" id="KW-0503">Monooxygenase</keyword>
<evidence type="ECO:0000256" key="8">
    <source>
        <dbReference type="SAM" id="Phobius"/>
    </source>
</evidence>
<evidence type="ECO:0000313" key="9">
    <source>
        <dbReference type="EMBL" id="MFC0350495.1"/>
    </source>
</evidence>
<keyword evidence="8" id="KW-1133">Transmembrane helix</keyword>
<keyword evidence="7 8" id="KW-0472">Membrane</keyword>
<dbReference type="PANTHER" id="PTHR11237:SF4">
    <property type="entry name" value="5-DEMETHOXYUBIQUINONE HYDROXYLASE, MITOCHONDRIAL"/>
    <property type="match status" value="1"/>
</dbReference>
<proteinExistence type="predicted"/>
<organism evidence="9 10">
    <name type="scientific">Undibacterium danionis</name>
    <dbReference type="NCBI Taxonomy" id="1812100"/>
    <lineage>
        <taxon>Bacteria</taxon>
        <taxon>Pseudomonadati</taxon>
        <taxon>Pseudomonadota</taxon>
        <taxon>Betaproteobacteria</taxon>
        <taxon>Burkholderiales</taxon>
        <taxon>Oxalobacteraceae</taxon>
        <taxon>Undibacterium</taxon>
    </lineage>
</organism>
<keyword evidence="10" id="KW-1185">Reference proteome</keyword>
<keyword evidence="3" id="KW-0479">Metal-binding</keyword>
<keyword evidence="5" id="KW-0408">Iron</keyword>
<dbReference type="RefSeq" id="WP_390212845.1">
    <property type="nucleotide sequence ID" value="NZ_JBHLXJ010000013.1"/>
</dbReference>
<sequence length="205" mass="22951">MTKASESIKQGLQEAIAHIQNKTIAARTHLPVMHDSALGSRILKVNHAGEHGAICIYSGQIFIARLTARDMVAELREFQSHEKRHRAIFWSELQRRNQPRCRSYWLCALGGFLLGLGSGLFGRKAIAATTVAVERVVLRHLEHQLEQLRDKDDAAVIAISSIIEDERQHHDHSASHLDGGEFWARLLSPIIEASTEAVIWIGMRG</sequence>
<name>A0ABV6IF90_9BURK</name>
<comment type="caution">
    <text evidence="9">The sequence shown here is derived from an EMBL/GenBank/DDBJ whole genome shotgun (WGS) entry which is preliminary data.</text>
</comment>
<keyword evidence="8" id="KW-0812">Transmembrane</keyword>
<keyword evidence="2" id="KW-0831">Ubiquinone biosynthesis</keyword>
<dbReference type="Proteomes" id="UP001589844">
    <property type="component" value="Unassembled WGS sequence"/>
</dbReference>
<dbReference type="InterPro" id="IPR009078">
    <property type="entry name" value="Ferritin-like_SF"/>
</dbReference>